<organism evidence="3 4">
    <name type="scientific">Candidatus Brachybacterium intestinipullorum</name>
    <dbReference type="NCBI Taxonomy" id="2838512"/>
    <lineage>
        <taxon>Bacteria</taxon>
        <taxon>Bacillati</taxon>
        <taxon>Actinomycetota</taxon>
        <taxon>Actinomycetes</taxon>
        <taxon>Micrococcales</taxon>
        <taxon>Dermabacteraceae</taxon>
        <taxon>Brachybacterium</taxon>
    </lineage>
</organism>
<protein>
    <recommendedName>
        <fullName evidence="1">Cytokinin riboside 5'-monophosphate phosphoribohydrolase</fullName>
        <ecNumber evidence="1">3.2.2.n1</ecNumber>
    </recommendedName>
</protein>
<dbReference type="SUPFAM" id="SSF102405">
    <property type="entry name" value="MCP/YpsA-like"/>
    <property type="match status" value="1"/>
</dbReference>
<feature type="compositionally biased region" description="Basic and acidic residues" evidence="2">
    <location>
        <begin position="246"/>
        <end position="259"/>
    </location>
</feature>
<feature type="region of interest" description="Disordered" evidence="2">
    <location>
        <begin position="246"/>
        <end position="267"/>
    </location>
</feature>
<dbReference type="AlphaFoldDB" id="A0A9D2PZ99"/>
<comment type="catalytic activity">
    <reaction evidence="1">
        <text>N(6)-(dimethylallyl)adenosine 5'-phosphate + H2O = N(6)-dimethylallyladenine + D-ribose 5-phosphate</text>
        <dbReference type="Rhea" id="RHEA:48560"/>
        <dbReference type="ChEBI" id="CHEBI:15377"/>
        <dbReference type="ChEBI" id="CHEBI:17660"/>
        <dbReference type="ChEBI" id="CHEBI:57526"/>
        <dbReference type="ChEBI" id="CHEBI:78346"/>
        <dbReference type="EC" id="3.2.2.n1"/>
    </reaction>
</comment>
<comment type="caution">
    <text evidence="3">The sequence shown here is derived from an EMBL/GenBank/DDBJ whole genome shotgun (WGS) entry which is preliminary data.</text>
</comment>
<reference evidence="3" key="1">
    <citation type="journal article" date="2021" name="PeerJ">
        <title>Extensive microbial diversity within the chicken gut microbiome revealed by metagenomics and culture.</title>
        <authorList>
            <person name="Gilroy R."/>
            <person name="Ravi A."/>
            <person name="Getino M."/>
            <person name="Pursley I."/>
            <person name="Horton D.L."/>
            <person name="Alikhan N.F."/>
            <person name="Baker D."/>
            <person name="Gharbi K."/>
            <person name="Hall N."/>
            <person name="Watson M."/>
            <person name="Adriaenssens E.M."/>
            <person name="Foster-Nyarko E."/>
            <person name="Jarju S."/>
            <person name="Secka A."/>
            <person name="Antonio M."/>
            <person name="Oren A."/>
            <person name="Chaudhuri R.R."/>
            <person name="La Ragione R."/>
            <person name="Hildebrand F."/>
            <person name="Pallen M.J."/>
        </authorList>
    </citation>
    <scope>NUCLEOTIDE SEQUENCE</scope>
    <source>
        <strain evidence="3">CHK130-7132</strain>
    </source>
</reference>
<evidence type="ECO:0000256" key="1">
    <source>
        <dbReference type="RuleBase" id="RU363015"/>
    </source>
</evidence>
<dbReference type="EMBL" id="DWWC01000049">
    <property type="protein sequence ID" value="HJC68522.1"/>
    <property type="molecule type" value="Genomic_DNA"/>
</dbReference>
<dbReference type="PANTHER" id="PTHR43393">
    <property type="entry name" value="CYTOKININ RIBOSIDE 5'-MONOPHOSPHATE PHOSPHORIBOHYDROLASE"/>
    <property type="match status" value="1"/>
</dbReference>
<keyword evidence="1" id="KW-0203">Cytokinin biosynthesis</keyword>
<dbReference type="PANTHER" id="PTHR43393:SF2">
    <property type="entry name" value="CYTOKININ RIBOSIDE 5'-MONOPHOSPHATE PHOSPHORIBOHYDROLASE"/>
    <property type="match status" value="1"/>
</dbReference>
<dbReference type="FunFam" id="3.40.50.450:FF:000011">
    <property type="entry name" value="TIGR00730 family Rossman fold protein"/>
    <property type="match status" value="1"/>
</dbReference>
<dbReference type="Gene3D" id="3.40.50.450">
    <property type="match status" value="1"/>
</dbReference>
<dbReference type="GO" id="GO:0016787">
    <property type="term" value="F:hydrolase activity"/>
    <property type="evidence" value="ECO:0007669"/>
    <property type="project" value="UniProtKB-KW"/>
</dbReference>
<evidence type="ECO:0000256" key="2">
    <source>
        <dbReference type="SAM" id="MobiDB-lite"/>
    </source>
</evidence>
<dbReference type="Pfam" id="PF03641">
    <property type="entry name" value="Lysine_decarbox"/>
    <property type="match status" value="1"/>
</dbReference>
<gene>
    <name evidence="3" type="ORF">H9932_02430</name>
</gene>
<dbReference type="InterPro" id="IPR052341">
    <property type="entry name" value="LOG_family_nucleotidases"/>
</dbReference>
<keyword evidence="1" id="KW-0378">Hydrolase</keyword>
<accession>A0A9D2PZ99</accession>
<proteinExistence type="inferred from homology"/>
<evidence type="ECO:0000313" key="3">
    <source>
        <dbReference type="EMBL" id="HJC68522.1"/>
    </source>
</evidence>
<dbReference type="GO" id="GO:0005829">
    <property type="term" value="C:cytosol"/>
    <property type="evidence" value="ECO:0007669"/>
    <property type="project" value="TreeGrafter"/>
</dbReference>
<dbReference type="GO" id="GO:0009691">
    <property type="term" value="P:cytokinin biosynthetic process"/>
    <property type="evidence" value="ECO:0007669"/>
    <property type="project" value="UniProtKB-UniRule"/>
</dbReference>
<reference evidence="3" key="2">
    <citation type="submission" date="2021-04" db="EMBL/GenBank/DDBJ databases">
        <authorList>
            <person name="Gilroy R."/>
        </authorList>
    </citation>
    <scope>NUCLEOTIDE SEQUENCE</scope>
    <source>
        <strain evidence="3">CHK130-7132</strain>
    </source>
</reference>
<feature type="region of interest" description="Disordered" evidence="2">
    <location>
        <begin position="1"/>
        <end position="26"/>
    </location>
</feature>
<dbReference type="Proteomes" id="UP000823854">
    <property type="component" value="Unassembled WGS sequence"/>
</dbReference>
<dbReference type="InterPro" id="IPR005269">
    <property type="entry name" value="LOG"/>
</dbReference>
<dbReference type="NCBIfam" id="TIGR00730">
    <property type="entry name" value="Rossman fold protein, TIGR00730 family"/>
    <property type="match status" value="1"/>
</dbReference>
<dbReference type="EC" id="3.2.2.n1" evidence="1"/>
<dbReference type="InterPro" id="IPR031100">
    <property type="entry name" value="LOG_fam"/>
</dbReference>
<comment type="similarity">
    <text evidence="1">Belongs to the LOG family.</text>
</comment>
<name>A0A9D2PZ99_9MICO</name>
<evidence type="ECO:0000313" key="4">
    <source>
        <dbReference type="Proteomes" id="UP000823854"/>
    </source>
</evidence>
<comment type="catalytic activity">
    <reaction evidence="1">
        <text>9-ribosyl-trans-zeatin 5'-phosphate + H2O = trans-zeatin + D-ribose 5-phosphate</text>
        <dbReference type="Rhea" id="RHEA:48564"/>
        <dbReference type="ChEBI" id="CHEBI:15377"/>
        <dbReference type="ChEBI" id="CHEBI:16522"/>
        <dbReference type="ChEBI" id="CHEBI:78346"/>
        <dbReference type="ChEBI" id="CHEBI:87947"/>
        <dbReference type="EC" id="3.2.2.n1"/>
    </reaction>
</comment>
<sequence>MTPEEREHHRRGPVTLRGDQRPDRTTDQRLLEESATGEWVHTDPWRVLRIQSEFVEGFGALAELGPAISIFGSARLGEDHPDYECARRIGAGIAERGYAVITGGGPGIMEAGNRGAQEAGGVSVGLGIELPHEQGMNKYVDLGVDFRYFFARKTMFVKYSSGFVVMPGGFGTFDELFEALCLMQTHKIDLFPVILVGRDYWQGLLDWVGSAVVDRGMISLADLDLVRVVDTADEALSALGEAIRGDQEGPAAGEDRAAVEDEVVDAS</sequence>